<feature type="domain" description="DUF4236" evidence="2">
    <location>
        <begin position="3"/>
        <end position="54"/>
    </location>
</feature>
<evidence type="ECO:0000313" key="3">
    <source>
        <dbReference type="EMBL" id="OHV39411.1"/>
    </source>
</evidence>
<evidence type="ECO:0000259" key="2">
    <source>
        <dbReference type="Pfam" id="PF14020"/>
    </source>
</evidence>
<name>A0A1S1R135_9ACTN</name>
<feature type="region of interest" description="Disordered" evidence="1">
    <location>
        <begin position="46"/>
        <end position="72"/>
    </location>
</feature>
<sequence length="72" mass="8168">MGLRYTNRSKAGPLRFNMGAQGLSSVSMKAGPFTWRLWSRRQRAGMSSVDLPGHWSWRPSARRRSRSTSRGS</sequence>
<organism evidence="3 4">
    <name type="scientific">Parafrankia colletiae</name>
    <dbReference type="NCBI Taxonomy" id="573497"/>
    <lineage>
        <taxon>Bacteria</taxon>
        <taxon>Bacillati</taxon>
        <taxon>Actinomycetota</taxon>
        <taxon>Actinomycetes</taxon>
        <taxon>Frankiales</taxon>
        <taxon>Frankiaceae</taxon>
        <taxon>Parafrankia</taxon>
    </lineage>
</organism>
<gene>
    <name evidence="3" type="ORF">CC117_14415</name>
</gene>
<evidence type="ECO:0000256" key="1">
    <source>
        <dbReference type="SAM" id="MobiDB-lite"/>
    </source>
</evidence>
<dbReference type="Proteomes" id="UP000179627">
    <property type="component" value="Unassembled WGS sequence"/>
</dbReference>
<protein>
    <recommendedName>
        <fullName evidence="2">DUF4236 domain-containing protein</fullName>
    </recommendedName>
</protein>
<reference evidence="4" key="1">
    <citation type="submission" date="2016-07" db="EMBL/GenBank/DDBJ databases">
        <title>Sequence Frankia sp. strain CcI1.17.</title>
        <authorList>
            <person name="Ghodhbane-Gtari F."/>
            <person name="Swanson E."/>
            <person name="Gueddou A."/>
            <person name="Morris K."/>
            <person name="Hezbri K."/>
            <person name="Ktari A."/>
            <person name="Nouioui I."/>
            <person name="Abebe-Akele F."/>
            <person name="Simpson S."/>
            <person name="Thomas K."/>
            <person name="Gtari M."/>
            <person name="Tisa L.S."/>
            <person name="Hurst S."/>
        </authorList>
    </citation>
    <scope>NUCLEOTIDE SEQUENCE [LARGE SCALE GENOMIC DNA]</scope>
    <source>
        <strain evidence="4">Cc1.17</strain>
    </source>
</reference>
<dbReference type="OrthoDB" id="3297468at2"/>
<dbReference type="AlphaFoldDB" id="A0A1S1R135"/>
<dbReference type="Pfam" id="PF14020">
    <property type="entry name" value="DUF4236"/>
    <property type="match status" value="1"/>
</dbReference>
<feature type="compositionally biased region" description="Basic residues" evidence="1">
    <location>
        <begin position="60"/>
        <end position="72"/>
    </location>
</feature>
<dbReference type="InterPro" id="IPR025330">
    <property type="entry name" value="DUF4236"/>
</dbReference>
<comment type="caution">
    <text evidence="3">The sequence shown here is derived from an EMBL/GenBank/DDBJ whole genome shotgun (WGS) entry which is preliminary data.</text>
</comment>
<evidence type="ECO:0000313" key="4">
    <source>
        <dbReference type="Proteomes" id="UP000179627"/>
    </source>
</evidence>
<proteinExistence type="predicted"/>
<keyword evidence="4" id="KW-1185">Reference proteome</keyword>
<dbReference type="EMBL" id="MBLM01000102">
    <property type="protein sequence ID" value="OHV39411.1"/>
    <property type="molecule type" value="Genomic_DNA"/>
</dbReference>
<accession>A0A1S1R135</accession>